<dbReference type="PANTHER" id="PTHR15486:SF96">
    <property type="entry name" value="LIPID DROPLET-REGULATING VLDL ASSEMBLY FACTOR AUP1"/>
    <property type="match status" value="1"/>
</dbReference>
<dbReference type="GO" id="GO:0005789">
    <property type="term" value="C:endoplasmic reticulum membrane"/>
    <property type="evidence" value="ECO:0007669"/>
    <property type="project" value="TreeGrafter"/>
</dbReference>
<comment type="caution">
    <text evidence="4">The sequence shown here is derived from an EMBL/GenBank/DDBJ whole genome shotgun (WGS) entry which is preliminary data.</text>
</comment>
<dbReference type="GO" id="GO:0036503">
    <property type="term" value="P:ERAD pathway"/>
    <property type="evidence" value="ECO:0007669"/>
    <property type="project" value="TreeGrafter"/>
</dbReference>
<dbReference type="EMBL" id="JAPWTK010000034">
    <property type="protein sequence ID" value="KAJ8955973.1"/>
    <property type="molecule type" value="Genomic_DNA"/>
</dbReference>
<evidence type="ECO:0000313" key="4">
    <source>
        <dbReference type="EMBL" id="KAJ8955973.1"/>
    </source>
</evidence>
<dbReference type="Proteomes" id="UP001162162">
    <property type="component" value="Unassembled WGS sequence"/>
</dbReference>
<accession>A0AAV8YXP6</accession>
<reference evidence="4" key="1">
    <citation type="journal article" date="2023" name="Insect Mol. Biol.">
        <title>Genome sequencing provides insights into the evolution of gene families encoding plant cell wall-degrading enzymes in longhorned beetles.</title>
        <authorList>
            <person name="Shin N.R."/>
            <person name="Okamura Y."/>
            <person name="Kirsch R."/>
            <person name="Pauchet Y."/>
        </authorList>
    </citation>
    <scope>NUCLEOTIDE SEQUENCE</scope>
    <source>
        <strain evidence="4">AMC_N1</strain>
    </source>
</reference>
<feature type="transmembrane region" description="Helical" evidence="3">
    <location>
        <begin position="21"/>
        <end position="49"/>
    </location>
</feature>
<proteinExistence type="predicted"/>
<keyword evidence="2 3" id="KW-0472">Membrane</keyword>
<keyword evidence="5" id="KW-1185">Reference proteome</keyword>
<dbReference type="AlphaFoldDB" id="A0AAV8YXP6"/>
<gene>
    <name evidence="4" type="ORF">NQ318_006244</name>
</gene>
<dbReference type="SUPFAM" id="SSF69593">
    <property type="entry name" value="Glycerol-3-phosphate (1)-acyltransferase"/>
    <property type="match status" value="1"/>
</dbReference>
<organism evidence="4 5">
    <name type="scientific">Aromia moschata</name>
    <dbReference type="NCBI Taxonomy" id="1265417"/>
    <lineage>
        <taxon>Eukaryota</taxon>
        <taxon>Metazoa</taxon>
        <taxon>Ecdysozoa</taxon>
        <taxon>Arthropoda</taxon>
        <taxon>Hexapoda</taxon>
        <taxon>Insecta</taxon>
        <taxon>Pterygota</taxon>
        <taxon>Neoptera</taxon>
        <taxon>Endopterygota</taxon>
        <taxon>Coleoptera</taxon>
        <taxon>Polyphaga</taxon>
        <taxon>Cucujiformia</taxon>
        <taxon>Chrysomeloidea</taxon>
        <taxon>Cerambycidae</taxon>
        <taxon>Cerambycinae</taxon>
        <taxon>Callichromatini</taxon>
        <taxon>Aromia</taxon>
    </lineage>
</organism>
<dbReference type="PANTHER" id="PTHR15486">
    <property type="entry name" value="ANCIENT UBIQUITOUS PROTEIN"/>
    <property type="match status" value="1"/>
</dbReference>
<keyword evidence="3" id="KW-1133">Transmembrane helix</keyword>
<sequence length="192" mass="21818">MSNIEIKHLFKYHRLPENEVKLLFLILYCPIGLILFIVRTVLIFGLFLLGHVVSDTPVTQKIVNKISTLAFGIFVSIENPKIKENVDVYVSNSLSVFDHLAVANVTGAISPGTRVFLEKMLVLSNYCFGNISNFDTFKKNIYQFLTDKKIPLYFAPEGKATNGKALLKFKSYPFQFAQKVQPVCISLERPFF</sequence>
<comment type="subcellular location">
    <subcellularLocation>
        <location evidence="1">Membrane</location>
    </subcellularLocation>
</comment>
<evidence type="ECO:0000256" key="2">
    <source>
        <dbReference type="ARBA" id="ARBA00023136"/>
    </source>
</evidence>
<evidence type="ECO:0000256" key="3">
    <source>
        <dbReference type="SAM" id="Phobius"/>
    </source>
</evidence>
<protein>
    <submittedName>
        <fullName evidence="4">Uncharacterized protein</fullName>
    </submittedName>
</protein>
<keyword evidence="3" id="KW-0812">Transmembrane</keyword>
<name>A0AAV8YXP6_9CUCU</name>
<evidence type="ECO:0000256" key="1">
    <source>
        <dbReference type="ARBA" id="ARBA00004370"/>
    </source>
</evidence>
<evidence type="ECO:0000313" key="5">
    <source>
        <dbReference type="Proteomes" id="UP001162162"/>
    </source>
</evidence>